<evidence type="ECO:0000259" key="2">
    <source>
        <dbReference type="Pfam" id="PF08327"/>
    </source>
</evidence>
<sequence length="165" mass="18232">MSTYPSAPSGRVHSGPDGQRLIIERSFPAPIGDVWASLTEPDRVAHWYGSIEGELHPGSTIMVTMSAEDGAPAEPMQIIECEPPTRFLVETAGMGEPWRLELELAESDGITTMTFTHRLPDDLSAVDLGPGWEFYADRHHAAFHGNAMPDWDADRYQELLGNHYA</sequence>
<comment type="caution">
    <text evidence="3">The sequence shown here is derived from an EMBL/GenBank/DDBJ whole genome shotgun (WGS) entry which is preliminary data.</text>
</comment>
<dbReference type="EMBL" id="JADJZA010000007">
    <property type="protein sequence ID" value="MBK9297963.1"/>
    <property type="molecule type" value="Genomic_DNA"/>
</dbReference>
<comment type="similarity">
    <text evidence="1">Belongs to the AHA1 family.</text>
</comment>
<evidence type="ECO:0000313" key="3">
    <source>
        <dbReference type="EMBL" id="MBK9297963.1"/>
    </source>
</evidence>
<dbReference type="Pfam" id="PF08327">
    <property type="entry name" value="AHSA1"/>
    <property type="match status" value="1"/>
</dbReference>
<dbReference type="SUPFAM" id="SSF55961">
    <property type="entry name" value="Bet v1-like"/>
    <property type="match status" value="1"/>
</dbReference>
<dbReference type="InterPro" id="IPR013538">
    <property type="entry name" value="ASHA1/2-like_C"/>
</dbReference>
<dbReference type="AlphaFoldDB" id="A0A936NCX0"/>
<feature type="domain" description="Activator of Hsp90 ATPase homologue 1/2-like C-terminal" evidence="2">
    <location>
        <begin position="29"/>
        <end position="133"/>
    </location>
</feature>
<dbReference type="InterPro" id="IPR023393">
    <property type="entry name" value="START-like_dom_sf"/>
</dbReference>
<name>A0A936NCX0_9ACTN</name>
<organism evidence="3 4">
    <name type="scientific">Candidatus Neomicrothrix subdominans</name>
    <dbReference type="NCBI Taxonomy" id="2954438"/>
    <lineage>
        <taxon>Bacteria</taxon>
        <taxon>Bacillati</taxon>
        <taxon>Actinomycetota</taxon>
        <taxon>Acidimicrobiia</taxon>
        <taxon>Acidimicrobiales</taxon>
        <taxon>Microthrixaceae</taxon>
        <taxon>Candidatus Neomicrothrix</taxon>
    </lineage>
</organism>
<protein>
    <submittedName>
        <fullName evidence="3">SRPBCC family protein</fullName>
    </submittedName>
</protein>
<evidence type="ECO:0000256" key="1">
    <source>
        <dbReference type="ARBA" id="ARBA00006817"/>
    </source>
</evidence>
<reference evidence="3 4" key="1">
    <citation type="submission" date="2020-10" db="EMBL/GenBank/DDBJ databases">
        <title>Connecting structure to function with the recovery of over 1000 high-quality activated sludge metagenome-assembled genomes encoding full-length rRNA genes using long-read sequencing.</title>
        <authorList>
            <person name="Singleton C.M."/>
            <person name="Petriglieri F."/>
            <person name="Kristensen J.M."/>
            <person name="Kirkegaard R.H."/>
            <person name="Michaelsen T.Y."/>
            <person name="Andersen M.H."/>
            <person name="Karst S.M."/>
            <person name="Dueholm M.S."/>
            <person name="Nielsen P.H."/>
            <person name="Albertsen M."/>
        </authorList>
    </citation>
    <scope>NUCLEOTIDE SEQUENCE [LARGE SCALE GENOMIC DNA]</scope>
    <source>
        <strain evidence="3">Lyne_18-Q3-R50-59_MAXAC.006</strain>
    </source>
</reference>
<gene>
    <name evidence="3" type="ORF">IPN02_14240</name>
</gene>
<dbReference type="Gene3D" id="3.30.530.20">
    <property type="match status" value="1"/>
</dbReference>
<dbReference type="Proteomes" id="UP000727993">
    <property type="component" value="Unassembled WGS sequence"/>
</dbReference>
<proteinExistence type="inferred from homology"/>
<dbReference type="CDD" id="cd08899">
    <property type="entry name" value="SRPBCC_CalC_Aha1-like_6"/>
    <property type="match status" value="1"/>
</dbReference>
<accession>A0A936NCX0</accession>
<evidence type="ECO:0000313" key="4">
    <source>
        <dbReference type="Proteomes" id="UP000727993"/>
    </source>
</evidence>